<dbReference type="Pfam" id="PF02518">
    <property type="entry name" value="HATPase_c"/>
    <property type="match status" value="1"/>
</dbReference>
<evidence type="ECO:0000256" key="4">
    <source>
        <dbReference type="ARBA" id="ARBA00022679"/>
    </source>
</evidence>
<dbReference type="InterPro" id="IPR001789">
    <property type="entry name" value="Sig_transdc_resp-reg_receiver"/>
</dbReference>
<dbReference type="InterPro" id="IPR035965">
    <property type="entry name" value="PAS-like_dom_sf"/>
</dbReference>
<evidence type="ECO:0000256" key="5">
    <source>
        <dbReference type="ARBA" id="ARBA00022777"/>
    </source>
</evidence>
<dbReference type="InterPro" id="IPR052162">
    <property type="entry name" value="Sensor_kinase/Photoreceptor"/>
</dbReference>
<dbReference type="InterPro" id="IPR000014">
    <property type="entry name" value="PAS"/>
</dbReference>
<evidence type="ECO:0000313" key="12">
    <source>
        <dbReference type="Proteomes" id="UP000199170"/>
    </source>
</evidence>
<dbReference type="InterPro" id="IPR005467">
    <property type="entry name" value="His_kinase_dom"/>
</dbReference>
<dbReference type="STRING" id="660517.SAMN04487946_1217"/>
<dbReference type="SUPFAM" id="SSF55874">
    <property type="entry name" value="ATPase domain of HSP90 chaperone/DNA topoisomerase II/histidine kinase"/>
    <property type="match status" value="1"/>
</dbReference>
<sequence>MPIFGDCMGSQIRVLHVDDDPQSTDLVRGLSRHSDRLDVDAVSTAAAARQELQRGGIDCVVSEYDLREETGIDFLRAVRPEYPDLPFLLFTSTGSEEIASRAISAGVTDYLRKRPETGQLALLANRIENAVDRVRSDHVAERRTRRLETLVSNLPGMVYRCRNEGGWPMEYVVGEVERLVGYEPEALESGAVNWGEEVLHPDDRDRAWEAVQSSIDGDEPFEVTYRVRTADGDVKWLWERGRVVEAPFGDDDSAILWGDGSAIPRDGDGADTEMIEGFITDITERKKRESELRRSERRFQAIFDDPNLLVGLTAPDGTVEEVNTTALRYVDADRADIVGMPLPETPWWDGESNVDAWEAIEQAANGEYVEFEAEYAAEGERPLFVEGSFRPVTDENDEVTALVVSARDVSTRRRREAALQRQHDRLNEYASFVSHDFQSPISTIRGRLELALETDDLTHVERAIDAVERVDELRTGLVETLRSGDIVRETELVRLTDVFEDVWATTDPGGHASYEVVDERRIEADPEAIRRVFENLVSNSIEHGDGDVTVRVGATAEGLFYEDDGPGIAPGIRDEVFSPGFSTKAGSEGIGMGMASVRQIVAAHGWTIGVGAAETLGGARFEIVTE</sequence>
<keyword evidence="3" id="KW-0597">Phosphoprotein</keyword>
<comment type="catalytic activity">
    <reaction evidence="1">
        <text>ATP + protein L-histidine = ADP + protein N-phospho-L-histidine.</text>
        <dbReference type="EC" id="2.7.13.3"/>
    </reaction>
</comment>
<dbReference type="PROSITE" id="PS50113">
    <property type="entry name" value="PAC"/>
    <property type="match status" value="2"/>
</dbReference>
<dbReference type="PROSITE" id="PS50112">
    <property type="entry name" value="PAS"/>
    <property type="match status" value="1"/>
</dbReference>
<evidence type="ECO:0000259" key="10">
    <source>
        <dbReference type="PROSITE" id="PS50113"/>
    </source>
</evidence>
<dbReference type="SUPFAM" id="SSF55785">
    <property type="entry name" value="PYP-like sensor domain (PAS domain)"/>
    <property type="match status" value="2"/>
</dbReference>
<keyword evidence="4" id="KW-0808">Transferase</keyword>
<comment type="caution">
    <text evidence="6">Lacks conserved residue(s) required for the propagation of feature annotation.</text>
</comment>
<dbReference type="SMART" id="SM00091">
    <property type="entry name" value="PAS"/>
    <property type="match status" value="2"/>
</dbReference>
<keyword evidence="12" id="KW-1185">Reference proteome</keyword>
<evidence type="ECO:0000256" key="1">
    <source>
        <dbReference type="ARBA" id="ARBA00000085"/>
    </source>
</evidence>
<dbReference type="SUPFAM" id="SSF52172">
    <property type="entry name" value="CheY-like"/>
    <property type="match status" value="1"/>
</dbReference>
<dbReference type="EMBL" id="FNPB01000021">
    <property type="protein sequence ID" value="SDY54055.1"/>
    <property type="molecule type" value="Genomic_DNA"/>
</dbReference>
<dbReference type="SMART" id="SM00448">
    <property type="entry name" value="REC"/>
    <property type="match status" value="1"/>
</dbReference>
<evidence type="ECO:0000256" key="6">
    <source>
        <dbReference type="PROSITE-ProRule" id="PRU00169"/>
    </source>
</evidence>
<dbReference type="Proteomes" id="UP000199170">
    <property type="component" value="Unassembled WGS sequence"/>
</dbReference>
<dbReference type="CDD" id="cd00082">
    <property type="entry name" value="HisKA"/>
    <property type="match status" value="1"/>
</dbReference>
<evidence type="ECO:0000256" key="2">
    <source>
        <dbReference type="ARBA" id="ARBA00012438"/>
    </source>
</evidence>
<dbReference type="Pfam" id="PF08447">
    <property type="entry name" value="PAS_3"/>
    <property type="match status" value="1"/>
</dbReference>
<dbReference type="PROSITE" id="PS50109">
    <property type="entry name" value="HIS_KIN"/>
    <property type="match status" value="1"/>
</dbReference>
<dbReference type="InterPro" id="IPR036890">
    <property type="entry name" value="HATPase_C_sf"/>
</dbReference>
<dbReference type="Gene3D" id="3.30.565.10">
    <property type="entry name" value="Histidine kinase-like ATPase, C-terminal domain"/>
    <property type="match status" value="1"/>
</dbReference>
<dbReference type="PROSITE" id="PS50110">
    <property type="entry name" value="RESPONSE_REGULATORY"/>
    <property type="match status" value="1"/>
</dbReference>
<dbReference type="InterPro" id="IPR013656">
    <property type="entry name" value="PAS_4"/>
</dbReference>
<feature type="domain" description="PAS" evidence="9">
    <location>
        <begin position="143"/>
        <end position="218"/>
    </location>
</feature>
<dbReference type="NCBIfam" id="TIGR00229">
    <property type="entry name" value="sensory_box"/>
    <property type="match status" value="1"/>
</dbReference>
<dbReference type="SUPFAM" id="SSF47384">
    <property type="entry name" value="Homodimeric domain of signal transducing histidine kinase"/>
    <property type="match status" value="1"/>
</dbReference>
<dbReference type="GO" id="GO:0000155">
    <property type="term" value="F:phosphorelay sensor kinase activity"/>
    <property type="evidence" value="ECO:0007669"/>
    <property type="project" value="InterPro"/>
</dbReference>
<dbReference type="InterPro" id="IPR036097">
    <property type="entry name" value="HisK_dim/P_sf"/>
</dbReference>
<accession>A0A1H3KQU8</accession>
<dbReference type="InterPro" id="IPR013655">
    <property type="entry name" value="PAS_fold_3"/>
</dbReference>
<feature type="domain" description="PAC" evidence="10">
    <location>
        <begin position="369"/>
        <end position="421"/>
    </location>
</feature>
<gene>
    <name evidence="11" type="ORF">SAMN04487946_1217</name>
</gene>
<dbReference type="InterPro" id="IPR003661">
    <property type="entry name" value="HisK_dim/P_dom"/>
</dbReference>
<dbReference type="Pfam" id="PF00072">
    <property type="entry name" value="Response_reg"/>
    <property type="match status" value="1"/>
</dbReference>
<feature type="domain" description="PAC" evidence="10">
    <location>
        <begin position="242"/>
        <end position="294"/>
    </location>
</feature>
<name>A0A1H3KQU8_9EURY</name>
<evidence type="ECO:0000259" key="7">
    <source>
        <dbReference type="PROSITE" id="PS50109"/>
    </source>
</evidence>
<feature type="domain" description="Response regulatory" evidence="8">
    <location>
        <begin position="13"/>
        <end position="128"/>
    </location>
</feature>
<feature type="domain" description="Histidine kinase" evidence="7">
    <location>
        <begin position="432"/>
        <end position="626"/>
    </location>
</feature>
<dbReference type="Pfam" id="PF08448">
    <property type="entry name" value="PAS_4"/>
    <property type="match status" value="1"/>
</dbReference>
<dbReference type="Gene3D" id="3.30.450.20">
    <property type="entry name" value="PAS domain"/>
    <property type="match status" value="2"/>
</dbReference>
<dbReference type="Gene3D" id="3.40.50.2300">
    <property type="match status" value="1"/>
</dbReference>
<keyword evidence="5" id="KW-0418">Kinase</keyword>
<dbReference type="SMART" id="SM00387">
    <property type="entry name" value="HATPase_c"/>
    <property type="match status" value="1"/>
</dbReference>
<evidence type="ECO:0000259" key="8">
    <source>
        <dbReference type="PROSITE" id="PS50110"/>
    </source>
</evidence>
<dbReference type="InterPro" id="IPR003594">
    <property type="entry name" value="HATPase_dom"/>
</dbReference>
<dbReference type="PANTHER" id="PTHR43304">
    <property type="entry name" value="PHYTOCHROME-LIKE PROTEIN CPH1"/>
    <property type="match status" value="1"/>
</dbReference>
<organism evidence="11 12">
    <name type="scientific">Halobellus clavatus</name>
    <dbReference type="NCBI Taxonomy" id="660517"/>
    <lineage>
        <taxon>Archaea</taxon>
        <taxon>Methanobacteriati</taxon>
        <taxon>Methanobacteriota</taxon>
        <taxon>Stenosarchaea group</taxon>
        <taxon>Halobacteria</taxon>
        <taxon>Halobacteriales</taxon>
        <taxon>Haloferacaceae</taxon>
        <taxon>Halobellus</taxon>
    </lineage>
</organism>
<dbReference type="CDD" id="cd00130">
    <property type="entry name" value="PAS"/>
    <property type="match status" value="2"/>
</dbReference>
<evidence type="ECO:0000259" key="9">
    <source>
        <dbReference type="PROSITE" id="PS50112"/>
    </source>
</evidence>
<dbReference type="InterPro" id="IPR000700">
    <property type="entry name" value="PAS-assoc_C"/>
</dbReference>
<proteinExistence type="predicted"/>
<reference evidence="12" key="1">
    <citation type="submission" date="2016-10" db="EMBL/GenBank/DDBJ databases">
        <authorList>
            <person name="Varghese N."/>
            <person name="Submissions S."/>
        </authorList>
    </citation>
    <scope>NUCLEOTIDE SEQUENCE [LARGE SCALE GENOMIC DNA]</scope>
    <source>
        <strain evidence="12">CGMCC 1.10118</strain>
    </source>
</reference>
<dbReference type="PANTHER" id="PTHR43304:SF1">
    <property type="entry name" value="PAC DOMAIN-CONTAINING PROTEIN"/>
    <property type="match status" value="1"/>
</dbReference>
<dbReference type="InterPro" id="IPR011006">
    <property type="entry name" value="CheY-like_superfamily"/>
</dbReference>
<dbReference type="EC" id="2.7.13.3" evidence="2"/>
<evidence type="ECO:0000256" key="3">
    <source>
        <dbReference type="ARBA" id="ARBA00022553"/>
    </source>
</evidence>
<protein>
    <recommendedName>
        <fullName evidence="2">histidine kinase</fullName>
        <ecNumber evidence="2">2.7.13.3</ecNumber>
    </recommendedName>
</protein>
<dbReference type="AlphaFoldDB" id="A0A1H3KQU8"/>
<evidence type="ECO:0000313" key="11">
    <source>
        <dbReference type="EMBL" id="SDY54055.1"/>
    </source>
</evidence>